<name>A0AAN6JYM3_9BASI</name>
<evidence type="ECO:0000313" key="3">
    <source>
        <dbReference type="Proteomes" id="UP001176517"/>
    </source>
</evidence>
<dbReference type="AlphaFoldDB" id="A0AAN6JYM3"/>
<sequence>MQTFNSILLLTTALVGLASTASANPVRFESTGTFAPNPSISTIATLTNSQPACVEFGSCSTLSSSPGLLTETYGTPISSLSNKPTVVAPTDSAQSSSYQASLAAAGATSFFSSLTSSAQAASSSAAAATTTAPTGAAAPALTASGYTFGAGLLAFAAVFVMI</sequence>
<evidence type="ECO:0000313" key="2">
    <source>
        <dbReference type="EMBL" id="KAK0552877.1"/>
    </source>
</evidence>
<keyword evidence="3" id="KW-1185">Reference proteome</keyword>
<protein>
    <submittedName>
        <fullName evidence="2">Uncharacterized protein</fullName>
    </submittedName>
</protein>
<dbReference type="EMBL" id="JAPDMZ010000057">
    <property type="protein sequence ID" value="KAK0552877.1"/>
    <property type="molecule type" value="Genomic_DNA"/>
</dbReference>
<accession>A0AAN6JYM3</accession>
<keyword evidence="1" id="KW-0732">Signal</keyword>
<dbReference type="Proteomes" id="UP001176517">
    <property type="component" value="Unassembled WGS sequence"/>
</dbReference>
<feature type="chain" id="PRO_5042889588" evidence="1">
    <location>
        <begin position="24"/>
        <end position="162"/>
    </location>
</feature>
<organism evidence="2 3">
    <name type="scientific">Tilletia horrida</name>
    <dbReference type="NCBI Taxonomy" id="155126"/>
    <lineage>
        <taxon>Eukaryota</taxon>
        <taxon>Fungi</taxon>
        <taxon>Dikarya</taxon>
        <taxon>Basidiomycota</taxon>
        <taxon>Ustilaginomycotina</taxon>
        <taxon>Exobasidiomycetes</taxon>
        <taxon>Tilletiales</taxon>
        <taxon>Tilletiaceae</taxon>
        <taxon>Tilletia</taxon>
    </lineage>
</organism>
<evidence type="ECO:0000256" key="1">
    <source>
        <dbReference type="SAM" id="SignalP"/>
    </source>
</evidence>
<feature type="signal peptide" evidence="1">
    <location>
        <begin position="1"/>
        <end position="23"/>
    </location>
</feature>
<gene>
    <name evidence="2" type="ORF">OC846_002715</name>
</gene>
<proteinExistence type="predicted"/>
<reference evidence="2" key="1">
    <citation type="journal article" date="2023" name="PhytoFront">
        <title>Draft Genome Resources of Seven Strains of Tilletia horrida, Causal Agent of Kernel Smut of Rice.</title>
        <authorList>
            <person name="Khanal S."/>
            <person name="Antony Babu S."/>
            <person name="Zhou X.G."/>
        </authorList>
    </citation>
    <scope>NUCLEOTIDE SEQUENCE</scope>
    <source>
        <strain evidence="2">TX6</strain>
    </source>
</reference>
<comment type="caution">
    <text evidence="2">The sequence shown here is derived from an EMBL/GenBank/DDBJ whole genome shotgun (WGS) entry which is preliminary data.</text>
</comment>